<dbReference type="Pfam" id="PF01485">
    <property type="entry name" value="IBR"/>
    <property type="match status" value="1"/>
</dbReference>
<protein>
    <recommendedName>
        <fullName evidence="3">RBR-type E3 ubiquitin transferase</fullName>
        <ecNumber evidence="3">2.3.2.31</ecNumber>
    </recommendedName>
</protein>
<dbReference type="Proteomes" id="UP000184383">
    <property type="component" value="Unassembled WGS sequence"/>
</dbReference>
<evidence type="ECO:0000259" key="13">
    <source>
        <dbReference type="PROSITE" id="PS51873"/>
    </source>
</evidence>
<keyword evidence="15" id="KW-1185">Reference proteome</keyword>
<keyword evidence="9" id="KW-0862">Zinc</keyword>
<dbReference type="GeneID" id="63746100"/>
<evidence type="ECO:0000256" key="3">
    <source>
        <dbReference type="ARBA" id="ARBA00012251"/>
    </source>
</evidence>
<dbReference type="OrthoDB" id="1431934at2759"/>
<evidence type="ECO:0000256" key="11">
    <source>
        <dbReference type="SAM" id="MobiDB-lite"/>
    </source>
</evidence>
<dbReference type="InterPro" id="IPR031127">
    <property type="entry name" value="E3_UB_ligase_RBR"/>
</dbReference>
<comment type="catalytic activity">
    <reaction evidence="1">
        <text>[E2 ubiquitin-conjugating enzyme]-S-ubiquitinyl-L-cysteine + [acceptor protein]-L-lysine = [E2 ubiquitin-conjugating enzyme]-L-cysteine + [acceptor protein]-N(6)-ubiquitinyl-L-lysine.</text>
        <dbReference type="EC" id="2.3.2.31"/>
    </reaction>
</comment>
<evidence type="ECO:0000256" key="7">
    <source>
        <dbReference type="ARBA" id="ARBA00022771"/>
    </source>
</evidence>
<dbReference type="PROSITE" id="PS51873">
    <property type="entry name" value="TRIAD"/>
    <property type="match status" value="1"/>
</dbReference>
<feature type="region of interest" description="Disordered" evidence="11">
    <location>
        <begin position="1"/>
        <end position="28"/>
    </location>
</feature>
<dbReference type="InterPro" id="IPR054694">
    <property type="entry name" value="Parkin-like_IBR"/>
</dbReference>
<evidence type="ECO:0000256" key="2">
    <source>
        <dbReference type="ARBA" id="ARBA00004906"/>
    </source>
</evidence>
<proteinExistence type="predicted"/>
<evidence type="ECO:0000259" key="12">
    <source>
        <dbReference type="PROSITE" id="PS50089"/>
    </source>
</evidence>
<evidence type="ECO:0000256" key="10">
    <source>
        <dbReference type="PROSITE-ProRule" id="PRU00175"/>
    </source>
</evidence>
<evidence type="ECO:0000256" key="8">
    <source>
        <dbReference type="ARBA" id="ARBA00022786"/>
    </source>
</evidence>
<dbReference type="CDD" id="cd20335">
    <property type="entry name" value="BRcat_RBR"/>
    <property type="match status" value="1"/>
</dbReference>
<feature type="compositionally biased region" description="Basic and acidic residues" evidence="11">
    <location>
        <begin position="115"/>
        <end position="131"/>
    </location>
</feature>
<name>A0A1L9RT77_ASPWE</name>
<keyword evidence="7 10" id="KW-0863">Zinc-finger</keyword>
<evidence type="ECO:0000256" key="5">
    <source>
        <dbReference type="ARBA" id="ARBA00022723"/>
    </source>
</evidence>
<dbReference type="Gene3D" id="3.30.40.10">
    <property type="entry name" value="Zinc/RING finger domain, C3HC4 (zinc finger)"/>
    <property type="match status" value="1"/>
</dbReference>
<dbReference type="Gene3D" id="1.20.120.1750">
    <property type="match status" value="1"/>
</dbReference>
<gene>
    <name evidence="14" type="ORF">ASPWEDRAFT_168091</name>
</gene>
<dbReference type="GO" id="GO:0061630">
    <property type="term" value="F:ubiquitin protein ligase activity"/>
    <property type="evidence" value="ECO:0007669"/>
    <property type="project" value="UniProtKB-EC"/>
</dbReference>
<dbReference type="SUPFAM" id="SSF57850">
    <property type="entry name" value="RING/U-box"/>
    <property type="match status" value="3"/>
</dbReference>
<evidence type="ECO:0000256" key="6">
    <source>
        <dbReference type="ARBA" id="ARBA00022737"/>
    </source>
</evidence>
<dbReference type="EMBL" id="KV878210">
    <property type="protein sequence ID" value="OJJ38161.1"/>
    <property type="molecule type" value="Genomic_DNA"/>
</dbReference>
<evidence type="ECO:0000256" key="1">
    <source>
        <dbReference type="ARBA" id="ARBA00001798"/>
    </source>
</evidence>
<evidence type="ECO:0000256" key="4">
    <source>
        <dbReference type="ARBA" id="ARBA00022679"/>
    </source>
</evidence>
<dbReference type="EC" id="2.3.2.31" evidence="3"/>
<dbReference type="PROSITE" id="PS50089">
    <property type="entry name" value="ZF_RING_2"/>
    <property type="match status" value="1"/>
</dbReference>
<dbReference type="InterPro" id="IPR013083">
    <property type="entry name" value="Znf_RING/FYVE/PHD"/>
</dbReference>
<dbReference type="InterPro" id="IPR001841">
    <property type="entry name" value="Znf_RING"/>
</dbReference>
<feature type="domain" description="RING-type" evidence="13">
    <location>
        <begin position="135"/>
        <end position="393"/>
    </location>
</feature>
<keyword evidence="5" id="KW-0479">Metal-binding</keyword>
<keyword evidence="8" id="KW-0833">Ubl conjugation pathway</keyword>
<dbReference type="RefSeq" id="XP_040691837.1">
    <property type="nucleotide sequence ID" value="XM_040830252.1"/>
</dbReference>
<organism evidence="14 15">
    <name type="scientific">Aspergillus wentii DTO 134E9</name>
    <dbReference type="NCBI Taxonomy" id="1073089"/>
    <lineage>
        <taxon>Eukaryota</taxon>
        <taxon>Fungi</taxon>
        <taxon>Dikarya</taxon>
        <taxon>Ascomycota</taxon>
        <taxon>Pezizomycotina</taxon>
        <taxon>Eurotiomycetes</taxon>
        <taxon>Eurotiomycetidae</taxon>
        <taxon>Eurotiales</taxon>
        <taxon>Aspergillaceae</taxon>
        <taxon>Aspergillus</taxon>
        <taxon>Aspergillus subgen. Cremei</taxon>
    </lineage>
</organism>
<evidence type="ECO:0000313" key="14">
    <source>
        <dbReference type="EMBL" id="OJJ38161.1"/>
    </source>
</evidence>
<keyword evidence="4" id="KW-0808">Transferase</keyword>
<feature type="region of interest" description="Disordered" evidence="11">
    <location>
        <begin position="94"/>
        <end position="131"/>
    </location>
</feature>
<dbReference type="Pfam" id="PF22605">
    <property type="entry name" value="IBR_2"/>
    <property type="match status" value="1"/>
</dbReference>
<dbReference type="STRING" id="1073089.A0A1L9RT77"/>
<reference evidence="15" key="1">
    <citation type="journal article" date="2017" name="Genome Biol.">
        <title>Comparative genomics reveals high biological diversity and specific adaptations in the industrially and medically important fungal genus Aspergillus.</title>
        <authorList>
            <person name="de Vries R.P."/>
            <person name="Riley R."/>
            <person name="Wiebenga A."/>
            <person name="Aguilar-Osorio G."/>
            <person name="Amillis S."/>
            <person name="Uchima C.A."/>
            <person name="Anderluh G."/>
            <person name="Asadollahi M."/>
            <person name="Askin M."/>
            <person name="Barry K."/>
            <person name="Battaglia E."/>
            <person name="Bayram O."/>
            <person name="Benocci T."/>
            <person name="Braus-Stromeyer S.A."/>
            <person name="Caldana C."/>
            <person name="Canovas D."/>
            <person name="Cerqueira G.C."/>
            <person name="Chen F."/>
            <person name="Chen W."/>
            <person name="Choi C."/>
            <person name="Clum A."/>
            <person name="Dos Santos R.A."/>
            <person name="Damasio A.R."/>
            <person name="Diallinas G."/>
            <person name="Emri T."/>
            <person name="Fekete E."/>
            <person name="Flipphi M."/>
            <person name="Freyberg S."/>
            <person name="Gallo A."/>
            <person name="Gournas C."/>
            <person name="Habgood R."/>
            <person name="Hainaut M."/>
            <person name="Harispe M.L."/>
            <person name="Henrissat B."/>
            <person name="Hilden K.S."/>
            <person name="Hope R."/>
            <person name="Hossain A."/>
            <person name="Karabika E."/>
            <person name="Karaffa L."/>
            <person name="Karanyi Z."/>
            <person name="Krasevec N."/>
            <person name="Kuo A."/>
            <person name="Kusch H."/>
            <person name="LaButti K."/>
            <person name="Lagendijk E.L."/>
            <person name="Lapidus A."/>
            <person name="Levasseur A."/>
            <person name="Lindquist E."/>
            <person name="Lipzen A."/>
            <person name="Logrieco A.F."/>
            <person name="MacCabe A."/>
            <person name="Maekelae M.R."/>
            <person name="Malavazi I."/>
            <person name="Melin P."/>
            <person name="Meyer V."/>
            <person name="Mielnichuk N."/>
            <person name="Miskei M."/>
            <person name="Molnar A.P."/>
            <person name="Mule G."/>
            <person name="Ngan C.Y."/>
            <person name="Orejas M."/>
            <person name="Orosz E."/>
            <person name="Ouedraogo J.P."/>
            <person name="Overkamp K.M."/>
            <person name="Park H.-S."/>
            <person name="Perrone G."/>
            <person name="Piumi F."/>
            <person name="Punt P.J."/>
            <person name="Ram A.F."/>
            <person name="Ramon A."/>
            <person name="Rauscher S."/>
            <person name="Record E."/>
            <person name="Riano-Pachon D.M."/>
            <person name="Robert V."/>
            <person name="Roehrig J."/>
            <person name="Ruller R."/>
            <person name="Salamov A."/>
            <person name="Salih N.S."/>
            <person name="Samson R.A."/>
            <person name="Sandor E."/>
            <person name="Sanguinetti M."/>
            <person name="Schuetze T."/>
            <person name="Sepcic K."/>
            <person name="Shelest E."/>
            <person name="Sherlock G."/>
            <person name="Sophianopoulou V."/>
            <person name="Squina F.M."/>
            <person name="Sun H."/>
            <person name="Susca A."/>
            <person name="Todd R.B."/>
            <person name="Tsang A."/>
            <person name="Unkles S.E."/>
            <person name="van de Wiele N."/>
            <person name="van Rossen-Uffink D."/>
            <person name="Oliveira J.V."/>
            <person name="Vesth T.C."/>
            <person name="Visser J."/>
            <person name="Yu J.-H."/>
            <person name="Zhou M."/>
            <person name="Andersen M.R."/>
            <person name="Archer D.B."/>
            <person name="Baker S.E."/>
            <person name="Benoit I."/>
            <person name="Brakhage A.A."/>
            <person name="Braus G.H."/>
            <person name="Fischer R."/>
            <person name="Frisvad J.C."/>
            <person name="Goldman G.H."/>
            <person name="Houbraken J."/>
            <person name="Oakley B."/>
            <person name="Pocsi I."/>
            <person name="Scazzocchio C."/>
            <person name="Seiboth B."/>
            <person name="vanKuyk P.A."/>
            <person name="Wortman J."/>
            <person name="Dyer P.S."/>
            <person name="Grigoriev I.V."/>
        </authorList>
    </citation>
    <scope>NUCLEOTIDE SEQUENCE [LARGE SCALE GENOMIC DNA]</scope>
    <source>
        <strain evidence="15">DTO 134E9</strain>
    </source>
</reference>
<evidence type="ECO:0000313" key="15">
    <source>
        <dbReference type="Proteomes" id="UP000184383"/>
    </source>
</evidence>
<dbReference type="GO" id="GO:0008270">
    <property type="term" value="F:zinc ion binding"/>
    <property type="evidence" value="ECO:0007669"/>
    <property type="project" value="UniProtKB-KW"/>
</dbReference>
<dbReference type="VEuPathDB" id="FungiDB:ASPWEDRAFT_168091"/>
<dbReference type="SMART" id="SM00647">
    <property type="entry name" value="IBR"/>
    <property type="match status" value="2"/>
</dbReference>
<dbReference type="GO" id="GO:0016567">
    <property type="term" value="P:protein ubiquitination"/>
    <property type="evidence" value="ECO:0007669"/>
    <property type="project" value="InterPro"/>
</dbReference>
<sequence>MDDYFSTPFPSPNPPVSPASFHREDFPSPLFSRRSQDVRYSLYSPVSPRTESVFSRHESYQPILRSNIPWEPTDDSNCWSDAVTASAVLGLLRKDPVQPPQNRTSELNRIVESNDEPREEQREEQQQQEERQQGQLFTCASCFESLDHRSYPQTPITAGCDHSGTPTMHICISCLRHSLDMQFSSDSESLMCPLCHTHLSPDDVQRWASAETFQVYDTIRTRQILERDSEFVTCARMNCGAGQLHVGGREDPVVVCRACGTWTCFNHRDTIYHEGMTCEEYDVMAKPRFHRIDSPGNTRRSPGLLQRIRGLKTAKNPSSQPYRLDATKEELLSWKKIGEIARPCPRCNTVTERDGGCKYMQCSICKQQWCWDCGGRWQRGHLDGYFSSHSFPVEHLQTPTAQPMTAQNPAPLPTEFSANARVEWTVTSPGPSELLIGREALGQR</sequence>
<evidence type="ECO:0000256" key="9">
    <source>
        <dbReference type="ARBA" id="ARBA00022833"/>
    </source>
</evidence>
<comment type="pathway">
    <text evidence="2">Protein modification; protein ubiquitination.</text>
</comment>
<dbReference type="InterPro" id="IPR002867">
    <property type="entry name" value="IBR_dom"/>
</dbReference>
<accession>A0A1L9RT77</accession>
<dbReference type="PANTHER" id="PTHR11685">
    <property type="entry name" value="RBR FAMILY RING FINGER AND IBR DOMAIN-CONTAINING"/>
    <property type="match status" value="1"/>
</dbReference>
<keyword evidence="6" id="KW-0677">Repeat</keyword>
<feature type="domain" description="RING-type" evidence="12">
    <location>
        <begin position="139"/>
        <end position="196"/>
    </location>
</feature>
<dbReference type="AlphaFoldDB" id="A0A1L9RT77"/>
<dbReference type="InterPro" id="IPR044066">
    <property type="entry name" value="TRIAD_supradom"/>
</dbReference>